<dbReference type="SMART" id="SM00487">
    <property type="entry name" value="DEXDc"/>
    <property type="match status" value="1"/>
</dbReference>
<evidence type="ECO:0000256" key="5">
    <source>
        <dbReference type="ARBA" id="ARBA00023235"/>
    </source>
</evidence>
<dbReference type="PANTHER" id="PTHR13710:SF105">
    <property type="entry name" value="ATP-DEPENDENT DNA HELICASE Q1"/>
    <property type="match status" value="1"/>
</dbReference>
<dbReference type="SUPFAM" id="SSF52540">
    <property type="entry name" value="P-loop containing nucleoside triphosphate hydrolases"/>
    <property type="match status" value="1"/>
</dbReference>
<dbReference type="GO" id="GO:0043138">
    <property type="term" value="F:3'-5' DNA helicase activity"/>
    <property type="evidence" value="ECO:0007669"/>
    <property type="project" value="UniProtKB-EC"/>
</dbReference>
<gene>
    <name evidence="11" type="ORF">D9613_012150</name>
</gene>
<feature type="region of interest" description="Disordered" evidence="8">
    <location>
        <begin position="637"/>
        <end position="672"/>
    </location>
</feature>
<evidence type="ECO:0000256" key="2">
    <source>
        <dbReference type="ARBA" id="ARBA00022741"/>
    </source>
</evidence>
<dbReference type="InterPro" id="IPR014001">
    <property type="entry name" value="Helicase_ATP-bd"/>
</dbReference>
<feature type="domain" description="Helicase C-terminal" evidence="10">
    <location>
        <begin position="241"/>
        <end position="400"/>
    </location>
</feature>
<accession>A0A8H4VT25</accession>
<keyword evidence="2" id="KW-0547">Nucleotide-binding</keyword>
<comment type="similarity">
    <text evidence="1">Belongs to the helicase family. RecQ subfamily.</text>
</comment>
<dbReference type="Pfam" id="PF00270">
    <property type="entry name" value="DEAD"/>
    <property type="match status" value="1"/>
</dbReference>
<protein>
    <recommendedName>
        <fullName evidence="7">DNA 3'-5' helicase</fullName>
        <ecNumber evidence="7">5.6.2.4</ecNumber>
    </recommendedName>
</protein>
<keyword evidence="4" id="KW-0238">DNA-binding</keyword>
<dbReference type="GO" id="GO:0009378">
    <property type="term" value="F:four-way junction helicase activity"/>
    <property type="evidence" value="ECO:0007669"/>
    <property type="project" value="TreeGrafter"/>
</dbReference>
<dbReference type="SMART" id="SM00490">
    <property type="entry name" value="HELICc"/>
    <property type="match status" value="1"/>
</dbReference>
<dbReference type="GO" id="GO:0005737">
    <property type="term" value="C:cytoplasm"/>
    <property type="evidence" value="ECO:0007669"/>
    <property type="project" value="TreeGrafter"/>
</dbReference>
<feature type="region of interest" description="Disordered" evidence="8">
    <location>
        <begin position="423"/>
        <end position="453"/>
    </location>
</feature>
<evidence type="ECO:0000313" key="12">
    <source>
        <dbReference type="Proteomes" id="UP000521872"/>
    </source>
</evidence>
<dbReference type="GO" id="GO:0005524">
    <property type="term" value="F:ATP binding"/>
    <property type="evidence" value="ECO:0007669"/>
    <property type="project" value="UniProtKB-KW"/>
</dbReference>
<name>A0A8H4VT25_9AGAR</name>
<evidence type="ECO:0000256" key="7">
    <source>
        <dbReference type="ARBA" id="ARBA00034808"/>
    </source>
</evidence>
<dbReference type="AlphaFoldDB" id="A0A8H4VT25"/>
<comment type="caution">
    <text evidence="11">The sequence shown here is derived from an EMBL/GenBank/DDBJ whole genome shotgun (WGS) entry which is preliminary data.</text>
</comment>
<dbReference type="EC" id="5.6.2.4" evidence="7"/>
<evidence type="ECO:0000256" key="8">
    <source>
        <dbReference type="SAM" id="MobiDB-lite"/>
    </source>
</evidence>
<keyword evidence="12" id="KW-1185">Reference proteome</keyword>
<dbReference type="PROSITE" id="PS51194">
    <property type="entry name" value="HELICASE_CTER"/>
    <property type="match status" value="1"/>
</dbReference>
<dbReference type="GO" id="GO:0003677">
    <property type="term" value="F:DNA binding"/>
    <property type="evidence" value="ECO:0007669"/>
    <property type="project" value="UniProtKB-KW"/>
</dbReference>
<evidence type="ECO:0000256" key="4">
    <source>
        <dbReference type="ARBA" id="ARBA00023125"/>
    </source>
</evidence>
<keyword evidence="3" id="KW-0067">ATP-binding</keyword>
<evidence type="ECO:0000313" key="11">
    <source>
        <dbReference type="EMBL" id="KAF4621746.1"/>
    </source>
</evidence>
<evidence type="ECO:0000256" key="1">
    <source>
        <dbReference type="ARBA" id="ARBA00005446"/>
    </source>
</evidence>
<dbReference type="PROSITE" id="PS51192">
    <property type="entry name" value="HELICASE_ATP_BIND_1"/>
    <property type="match status" value="1"/>
</dbReference>
<proteinExistence type="inferred from homology"/>
<dbReference type="PANTHER" id="PTHR13710">
    <property type="entry name" value="DNA HELICASE RECQ FAMILY MEMBER"/>
    <property type="match status" value="1"/>
</dbReference>
<dbReference type="Proteomes" id="UP000521872">
    <property type="component" value="Unassembled WGS sequence"/>
</dbReference>
<feature type="compositionally biased region" description="Basic and acidic residues" evidence="8">
    <location>
        <begin position="637"/>
        <end position="656"/>
    </location>
</feature>
<evidence type="ECO:0000256" key="6">
    <source>
        <dbReference type="ARBA" id="ARBA00034617"/>
    </source>
</evidence>
<dbReference type="Pfam" id="PF00271">
    <property type="entry name" value="Helicase_C"/>
    <property type="match status" value="1"/>
</dbReference>
<keyword evidence="5" id="KW-0413">Isomerase</keyword>
<dbReference type="InterPro" id="IPR027417">
    <property type="entry name" value="P-loop_NTPase"/>
</dbReference>
<comment type="catalytic activity">
    <reaction evidence="6">
        <text>Couples ATP hydrolysis with the unwinding of duplex DNA by translocating in the 3'-5' direction.</text>
        <dbReference type="EC" id="5.6.2.4"/>
    </reaction>
</comment>
<dbReference type="Gene3D" id="3.40.50.300">
    <property type="entry name" value="P-loop containing nucleotide triphosphate hydrolases"/>
    <property type="match status" value="2"/>
</dbReference>
<reference evidence="11 12" key="1">
    <citation type="submission" date="2019-12" db="EMBL/GenBank/DDBJ databases">
        <authorList>
            <person name="Floudas D."/>
            <person name="Bentzer J."/>
            <person name="Ahren D."/>
            <person name="Johansson T."/>
            <person name="Persson P."/>
            <person name="Tunlid A."/>
        </authorList>
    </citation>
    <scope>NUCLEOTIDE SEQUENCE [LARGE SCALE GENOMIC DNA]</scope>
    <source>
        <strain evidence="11 12">CBS 102.39</strain>
    </source>
</reference>
<evidence type="ECO:0000259" key="10">
    <source>
        <dbReference type="PROSITE" id="PS51194"/>
    </source>
</evidence>
<dbReference type="InterPro" id="IPR001650">
    <property type="entry name" value="Helicase_C-like"/>
</dbReference>
<dbReference type="GO" id="GO:0000724">
    <property type="term" value="P:double-strand break repair via homologous recombination"/>
    <property type="evidence" value="ECO:0007669"/>
    <property type="project" value="TreeGrafter"/>
</dbReference>
<evidence type="ECO:0000256" key="3">
    <source>
        <dbReference type="ARBA" id="ARBA00022840"/>
    </source>
</evidence>
<sequence>MPPPGKIRHFREDSVELATISTKAVEILGKHPFDWQLQAAKAIYCGQDVVLDAGTGFGKTLCFSLPLLLDENDLALTISPLSALMIEQAAASRLPTVAVCQETISRVGSEHLYHDIVNRKFRQVIVSPEIAVSNEFLRLVLSKKSFADSVRVVNIDEAHCISEWGGTFRKDYSQLGTLRGRFPKAVCFQVASATLPEHVLDRIKSTLRLSKDIKAIRLTNERPNIALSVRTLRHSKDSKADLRFLIPAHATSAQDIPITLVYCNKRDEAEDCVDRLREWAAEQGISPDAIAYYHALIGEDQKRQLEDRLDKGDVRIQLASEALGMGCDLRNIRRVVLWGLPLTFCSLVQRAGRAGRDLTLEAEAILLVPSSVMKQRAEHSTELTTRVNPISNETSLEDAGASASGTSGFNALVDNEGVRIAADASDGDNDDEIHRPSSTTTSNAKGRRQLFDRNSNSKDLRALLDYAQTKRCRREPWNQYFNNKNKLQLLPSETTTYNPANQTRCCDNCEPRLFQQENILSSTVDKGFKKGKKKKNDKHKADYICTCLRGWRKEVLAPAHYGENSALSTATLMWDKIIEALATCGEQLLDYDQLRRRTRWAMGHDNISGRPNSWGVMLMGELAKIYKALDEKEAIQQKEKEIEQQKKEKHDDEMAYRRNTLIFDNKTPEDYA</sequence>
<dbReference type="EMBL" id="JAACJL010000004">
    <property type="protein sequence ID" value="KAF4621746.1"/>
    <property type="molecule type" value="Genomic_DNA"/>
</dbReference>
<dbReference type="GO" id="GO:0005694">
    <property type="term" value="C:chromosome"/>
    <property type="evidence" value="ECO:0007669"/>
    <property type="project" value="TreeGrafter"/>
</dbReference>
<evidence type="ECO:0000259" key="9">
    <source>
        <dbReference type="PROSITE" id="PS51192"/>
    </source>
</evidence>
<organism evidence="11 12">
    <name type="scientific">Agrocybe pediades</name>
    <dbReference type="NCBI Taxonomy" id="84607"/>
    <lineage>
        <taxon>Eukaryota</taxon>
        <taxon>Fungi</taxon>
        <taxon>Dikarya</taxon>
        <taxon>Basidiomycota</taxon>
        <taxon>Agaricomycotina</taxon>
        <taxon>Agaricomycetes</taxon>
        <taxon>Agaricomycetidae</taxon>
        <taxon>Agaricales</taxon>
        <taxon>Agaricineae</taxon>
        <taxon>Strophariaceae</taxon>
        <taxon>Agrocybe</taxon>
    </lineage>
</organism>
<feature type="domain" description="Helicase ATP-binding" evidence="9">
    <location>
        <begin position="40"/>
        <end position="213"/>
    </location>
</feature>
<dbReference type="InterPro" id="IPR011545">
    <property type="entry name" value="DEAD/DEAH_box_helicase_dom"/>
</dbReference>